<feature type="region of interest" description="Disordered" evidence="1">
    <location>
        <begin position="588"/>
        <end position="623"/>
    </location>
</feature>
<name>A0A4Y7ITR6_PAPSO</name>
<dbReference type="PANTHER" id="PTHR35694">
    <property type="entry name" value="DENEDDYLASE"/>
    <property type="match status" value="1"/>
</dbReference>
<organism evidence="3 4">
    <name type="scientific">Papaver somniferum</name>
    <name type="common">Opium poppy</name>
    <dbReference type="NCBI Taxonomy" id="3469"/>
    <lineage>
        <taxon>Eukaryota</taxon>
        <taxon>Viridiplantae</taxon>
        <taxon>Streptophyta</taxon>
        <taxon>Embryophyta</taxon>
        <taxon>Tracheophyta</taxon>
        <taxon>Spermatophyta</taxon>
        <taxon>Magnoliopsida</taxon>
        <taxon>Ranunculales</taxon>
        <taxon>Papaveraceae</taxon>
        <taxon>Papaveroideae</taxon>
        <taxon>Papaver</taxon>
    </lineage>
</organism>
<dbReference type="EMBL" id="CM010716">
    <property type="protein sequence ID" value="RZC50878.1"/>
    <property type="molecule type" value="Genomic_DNA"/>
</dbReference>
<dbReference type="STRING" id="3469.A0A4Y7ITR6"/>
<dbReference type="OMA" id="WWNLSAK"/>
<evidence type="ECO:0000313" key="4">
    <source>
        <dbReference type="Proteomes" id="UP000316621"/>
    </source>
</evidence>
<dbReference type="OrthoDB" id="1894747at2759"/>
<keyword evidence="2" id="KW-0472">Membrane</keyword>
<feature type="compositionally biased region" description="Low complexity" evidence="1">
    <location>
        <begin position="609"/>
        <end position="619"/>
    </location>
</feature>
<reference evidence="3 4" key="1">
    <citation type="journal article" date="2018" name="Science">
        <title>The opium poppy genome and morphinan production.</title>
        <authorList>
            <person name="Guo L."/>
            <person name="Winzer T."/>
            <person name="Yang X."/>
            <person name="Li Y."/>
            <person name="Ning Z."/>
            <person name="He Z."/>
            <person name="Teodor R."/>
            <person name="Lu Y."/>
            <person name="Bowser T.A."/>
            <person name="Graham I.A."/>
            <person name="Ye K."/>
        </authorList>
    </citation>
    <scope>NUCLEOTIDE SEQUENCE [LARGE SCALE GENOMIC DNA]</scope>
    <source>
        <strain evidence="4">cv. HN1</strain>
        <tissue evidence="3">Leaves</tissue>
    </source>
</reference>
<sequence>MPLLQSSPTPNLYLPFYKKHLSYYHPKHFTIVSTRHQSKFPRTTISFSQNPKSLPTEIEILESIAELNGEKETKNLPGVRTYENDLARLTLIGDVSFEQALTAASADGSEAANQHILSGLSTMVVETIFPGSSDEHSTVATRLFLPSRKVKEKARKLRNTLPPEMLSGSTSKNILAMTFRQVVCQSIWSFQLATFSPGTKRNMDDLENQREIPTLFTITSSGGDCVLSLLAEVVCAAVLESTEKDFHQNAHGTTSRNIYRWFQKSRRIASKDGSILLYEIHQDQILQNAKAYLKNFEGRKDYGSRNMKGKRWWTPSTYSKLEKIGGTEFSNWASEYVPAYRLQIDTDKLKDVKLDGWRKSEENRWEVLLTHSQMVGLTEILDMYYEDVYTLPDKQLSSGLVADYTNLPKNKRSTSFLKMLSFGIAGGVFVILVNILSRLYWPNLRKAQMSPTMSSSISLSETSYYQHQSLEAAKVEELCISVVKKIKDSVGWPGDIVTDKVVGAWSGELPIYLMRLYNVGIGHETVSCNEKDIKKLLNAETPVVSCNVEGPKETIAEVSLDVSTSVASVSGKSNNNLETKSVQNVVSSKVVSSSGEDTEEQPIAEAPVDLSASASSLSNKSDDDLEAKSAENIASYQVVLSKDGDTIGFQPTSRVAVNHWASNPLAKELYKGKKISPGLIEPGLKIPLPRELVQLELLMSVNSESWFVLARPIQ</sequence>
<evidence type="ECO:0000256" key="1">
    <source>
        <dbReference type="SAM" id="MobiDB-lite"/>
    </source>
</evidence>
<accession>A0A4Y7ITR6</accession>
<protein>
    <submittedName>
        <fullName evidence="3">Uncharacterized protein</fullName>
    </submittedName>
</protein>
<gene>
    <name evidence="3" type="ORF">C5167_019301</name>
</gene>
<evidence type="ECO:0000256" key="2">
    <source>
        <dbReference type="SAM" id="Phobius"/>
    </source>
</evidence>
<dbReference type="Proteomes" id="UP000316621">
    <property type="component" value="Chromosome 2"/>
</dbReference>
<keyword evidence="2" id="KW-0812">Transmembrane</keyword>
<dbReference type="AlphaFoldDB" id="A0A4Y7ITR6"/>
<dbReference type="Gramene" id="RZC50878">
    <property type="protein sequence ID" value="RZC50878"/>
    <property type="gene ID" value="C5167_019301"/>
</dbReference>
<keyword evidence="2" id="KW-1133">Transmembrane helix</keyword>
<feature type="transmembrane region" description="Helical" evidence="2">
    <location>
        <begin position="419"/>
        <end position="441"/>
    </location>
</feature>
<proteinExistence type="predicted"/>
<dbReference type="PANTHER" id="PTHR35694:SF1">
    <property type="entry name" value="DENEDDYLASE"/>
    <property type="match status" value="1"/>
</dbReference>
<evidence type="ECO:0000313" key="3">
    <source>
        <dbReference type="EMBL" id="RZC50878.1"/>
    </source>
</evidence>
<keyword evidence="4" id="KW-1185">Reference proteome</keyword>